<sequence>MSAIERRVPKEVKAHIIGYQGIPEGSLCPPGFESVGQLCQTLVEAPPLAACPDGGTFDPAEAMCVVREERGVLYRCREGFRLLMNEKERVAQCVGLHHQPGGATSNICGEGYALQIAEGVGRCLLVDSGKCLASLLRETDSSLSFPVDSFAHHEHAEQAEELSCPPMVPPTCQEGFSWNPDALLGPVGCTAPLVSPPVASCPGGFAFDATLYSPYALLSKSDVICAKISLKPAAFLCPAGFVTVPQGPPESSPPSSSRRRRLGLLDRWRERERRASEEEEEEEREREQSESLEGGVKSLSSSEISALQMQQAEAEAEGEEVQQERREEGEETDPTPGPKDPPPEREPDPIFQSTSTITDPGLVGGPESGSRFISVAASFESVGEFIRNAAKAAGLVDPDEEGEEEEEQAPTEAPAEEEVLPNPIFLGAVLDELPPEIFGLVAPALLDAIESRLGEIGDQVDLEEGELDGVELTAADLAELPLDLVADIIFSVSLEVAIVLATLISPERLEELGLAPPTEALPPEDVDAGQQENPAPVPPRCVMTVAVPLAECGYDWLGRSECKNKYVIKYIRYLQIKQDVPLDWRDYR</sequence>
<proteinExistence type="predicted"/>
<evidence type="ECO:0000313" key="2">
    <source>
        <dbReference type="EMBL" id="CEM54772.1"/>
    </source>
</evidence>
<dbReference type="VEuPathDB" id="CryptoDB:Cvel_13037"/>
<evidence type="ECO:0000256" key="1">
    <source>
        <dbReference type="SAM" id="MobiDB-lite"/>
    </source>
</evidence>
<organism evidence="2">
    <name type="scientific">Chromera velia CCMP2878</name>
    <dbReference type="NCBI Taxonomy" id="1169474"/>
    <lineage>
        <taxon>Eukaryota</taxon>
        <taxon>Sar</taxon>
        <taxon>Alveolata</taxon>
        <taxon>Colpodellida</taxon>
        <taxon>Chromeraceae</taxon>
        <taxon>Chromera</taxon>
    </lineage>
</organism>
<dbReference type="AlphaFoldDB" id="A0A0G4ICH2"/>
<name>A0A0G4ICH2_9ALVE</name>
<accession>A0A0G4ICH2</accession>
<reference evidence="2" key="1">
    <citation type="submission" date="2014-11" db="EMBL/GenBank/DDBJ databases">
        <authorList>
            <person name="Otto D Thomas"/>
            <person name="Naeem Raeece"/>
        </authorList>
    </citation>
    <scope>NUCLEOTIDE SEQUENCE</scope>
</reference>
<gene>
    <name evidence="2" type="ORF">Cvel_13037</name>
</gene>
<protein>
    <submittedName>
        <fullName evidence="2">Uncharacterized protein</fullName>
    </submittedName>
</protein>
<dbReference type="EMBL" id="CDMZ01005815">
    <property type="protein sequence ID" value="CEM54772.1"/>
    <property type="molecule type" value="Genomic_DNA"/>
</dbReference>
<feature type="region of interest" description="Disordered" evidence="1">
    <location>
        <begin position="394"/>
        <end position="418"/>
    </location>
</feature>
<feature type="compositionally biased region" description="Acidic residues" evidence="1">
    <location>
        <begin position="397"/>
        <end position="418"/>
    </location>
</feature>
<feature type="compositionally biased region" description="Polar residues" evidence="1">
    <location>
        <begin position="298"/>
        <end position="309"/>
    </location>
</feature>
<feature type="region of interest" description="Disordered" evidence="1">
    <location>
        <begin position="271"/>
        <end position="365"/>
    </location>
</feature>